<comment type="caution">
    <text evidence="1">The sequence shown here is derived from an EMBL/GenBank/DDBJ whole genome shotgun (WGS) entry which is preliminary data.</text>
</comment>
<dbReference type="Proteomes" id="UP001062846">
    <property type="component" value="Chromosome 12"/>
</dbReference>
<reference evidence="1" key="1">
    <citation type="submission" date="2022-02" db="EMBL/GenBank/DDBJ databases">
        <title>Plant Genome Project.</title>
        <authorList>
            <person name="Zhang R.-G."/>
        </authorList>
    </citation>
    <scope>NUCLEOTIDE SEQUENCE</scope>
    <source>
        <strain evidence="1">AT1</strain>
    </source>
</reference>
<name>A0ACC0LGG9_RHOML</name>
<organism evidence="1 2">
    <name type="scientific">Rhododendron molle</name>
    <name type="common">Chinese azalea</name>
    <name type="synonym">Azalea mollis</name>
    <dbReference type="NCBI Taxonomy" id="49168"/>
    <lineage>
        <taxon>Eukaryota</taxon>
        <taxon>Viridiplantae</taxon>
        <taxon>Streptophyta</taxon>
        <taxon>Embryophyta</taxon>
        <taxon>Tracheophyta</taxon>
        <taxon>Spermatophyta</taxon>
        <taxon>Magnoliopsida</taxon>
        <taxon>eudicotyledons</taxon>
        <taxon>Gunneridae</taxon>
        <taxon>Pentapetalae</taxon>
        <taxon>asterids</taxon>
        <taxon>Ericales</taxon>
        <taxon>Ericaceae</taxon>
        <taxon>Ericoideae</taxon>
        <taxon>Rhodoreae</taxon>
        <taxon>Rhododendron</taxon>
    </lineage>
</organism>
<evidence type="ECO:0000313" key="2">
    <source>
        <dbReference type="Proteomes" id="UP001062846"/>
    </source>
</evidence>
<accession>A0ACC0LGG9</accession>
<dbReference type="EMBL" id="CM046399">
    <property type="protein sequence ID" value="KAI8527846.1"/>
    <property type="molecule type" value="Genomic_DNA"/>
</dbReference>
<keyword evidence="2" id="KW-1185">Reference proteome</keyword>
<sequence>MPSERMDGEGLSSPSFFPEEVFYPNERQVGFWKMETMPDHYIDIGVKVDGILGTAGGNSAASSPLEKRMSLESHQRMQSCNLPDPTLTKDQNVNYSLKKHAVGAERAASQSFRIPVDHIPGMRSNLNAKPVSYFMEGDEIHVMGPQYENGLFSSSLSELFGRKLRLTSNNALYGHSVGAAASHYEDQEPFETLEEIEAQTIGNLLPNDDDLLSGVTDGLDYAGQSNPGEEIEDLDFFSSVGGMDLGEDGFPPGQRDSEFSGGSFSSVGVDQHYGEHPSRTLFVRNINSNVEDSELQALFEQFGDIHILYTACKHRGFVMIAYYDIRASQNAMRALQNKPLRRRNLDIHFSIPKENPSEKYINHGVLVVFDLDSSVSNEELHQIFGVYGEIKEIREAPQRGHHRFIEFYDVRAAEAALRALNRSDIAGKKIKLEPSPPVGARQCLMPQFPSDMEQDESGPYLHHCSSPSNSTSGFHGPVSHAGITSSCMDNGTVPGVHPAIQAPISGPFMENGFHHGLSSSVPNSLSSLVRVESLGNQSSFPESGHSQRQLKVGFQGTPDFHPHSFLEYHDGLTNGAQCNSPVMDANVSARPCNRNENRQFCKPNVNAHSLELNDAVFGFSGNGSCPSPGHHYMWSNSPQPQGMMWPNSPTFVNRVCTGHPPPGLHGQLSRAASQMLNTILPMNNHHVGSAPSANPSLWDRRHSYAGESPNASGFHPGSLGNMRISGNSPHHLEFISQNIFPHVGGNCMDLPIPSQNVGLQSHHQRCMMFPGRGQMIPTVSSFDSPNERARSRRSEASSNQGDNKKQFELDVDRIMRGEDNRTTLMIKNIPNKYTSKMLLAAIDECHRGTYDFIYLPIDFKASIKHKPRPPPAPTIRTFYLFAFPLLLQNKCNVGYAFINMTDPSMIIPFYQAFNGKKWEKFNSEKVATLAYARIQGKAALIAHFQNSSLMNEDKRCRPILFNTDGPNAGDQVPFPMGVNIRSRPSKTRAISSEENHQESALNLPNGDEFANGDSSSD</sequence>
<proteinExistence type="predicted"/>
<evidence type="ECO:0000313" key="1">
    <source>
        <dbReference type="EMBL" id="KAI8527846.1"/>
    </source>
</evidence>
<gene>
    <name evidence="1" type="ORF">RHMOL_Rhmol12G0105800</name>
</gene>
<protein>
    <submittedName>
        <fullName evidence="1">Uncharacterized protein</fullName>
    </submittedName>
</protein>